<protein>
    <submittedName>
        <fullName evidence="2">Uncharacterized protein</fullName>
    </submittedName>
</protein>
<reference evidence="2 3" key="1">
    <citation type="submission" date="2023-03" db="EMBL/GenBank/DDBJ databases">
        <title>Genome insight into feeding habits of ladybird beetles.</title>
        <authorList>
            <person name="Li H.-S."/>
            <person name="Huang Y.-H."/>
            <person name="Pang H."/>
        </authorList>
    </citation>
    <scope>NUCLEOTIDE SEQUENCE [LARGE SCALE GENOMIC DNA]</scope>
    <source>
        <strain evidence="2">SYSU_2023b</strain>
        <tissue evidence="2">Whole body</tissue>
    </source>
</reference>
<evidence type="ECO:0000313" key="2">
    <source>
        <dbReference type="EMBL" id="KAK9873284.1"/>
    </source>
</evidence>
<dbReference type="Pfam" id="PF25666">
    <property type="entry name" value="Partiti_capsid"/>
    <property type="match status" value="1"/>
</dbReference>
<dbReference type="InterPro" id="IPR058242">
    <property type="entry name" value="Capsid_partitivirus"/>
</dbReference>
<comment type="caution">
    <text evidence="2">The sequence shown here is derived from an EMBL/GenBank/DDBJ whole genome shotgun (WGS) entry which is preliminary data.</text>
</comment>
<dbReference type="EMBL" id="JARQZJ010000017">
    <property type="protein sequence ID" value="KAK9873284.1"/>
    <property type="molecule type" value="Genomic_DNA"/>
</dbReference>
<evidence type="ECO:0000313" key="3">
    <source>
        <dbReference type="Proteomes" id="UP001431783"/>
    </source>
</evidence>
<feature type="compositionally biased region" description="Polar residues" evidence="1">
    <location>
        <begin position="10"/>
        <end position="19"/>
    </location>
</feature>
<proteinExistence type="predicted"/>
<evidence type="ECO:0000256" key="1">
    <source>
        <dbReference type="SAM" id="MobiDB-lite"/>
    </source>
</evidence>
<accession>A0AAW1U1N2</accession>
<dbReference type="AlphaFoldDB" id="A0AAW1U1N2"/>
<sequence length="197" mass="22658">MAPTPAFTFATPSALTPSSESKRMKTSPSSKHSTRVNFNLSNKTSLSDLAKRYNPTYGPGPTLQPAKKSSYSEKLDVPVRMELDHGTSHIVDVQRDLRFPFQYSTYCITERYPEVNVKSHPFISTFKLTAYDQLILIAYVLICYTYSREIPSYYTFKYNSETIRMDYLSKLMECFVPLHLESLLNSFAPTYDPQRKL</sequence>
<name>A0AAW1U1N2_9CUCU</name>
<gene>
    <name evidence="2" type="ORF">WA026_021773</name>
</gene>
<keyword evidence="3" id="KW-1185">Reference proteome</keyword>
<feature type="region of interest" description="Disordered" evidence="1">
    <location>
        <begin position="1"/>
        <end position="37"/>
    </location>
</feature>
<feature type="compositionally biased region" description="Polar residues" evidence="1">
    <location>
        <begin position="26"/>
        <end position="37"/>
    </location>
</feature>
<organism evidence="2 3">
    <name type="scientific">Henosepilachna vigintioctopunctata</name>
    <dbReference type="NCBI Taxonomy" id="420089"/>
    <lineage>
        <taxon>Eukaryota</taxon>
        <taxon>Metazoa</taxon>
        <taxon>Ecdysozoa</taxon>
        <taxon>Arthropoda</taxon>
        <taxon>Hexapoda</taxon>
        <taxon>Insecta</taxon>
        <taxon>Pterygota</taxon>
        <taxon>Neoptera</taxon>
        <taxon>Endopterygota</taxon>
        <taxon>Coleoptera</taxon>
        <taxon>Polyphaga</taxon>
        <taxon>Cucujiformia</taxon>
        <taxon>Coccinelloidea</taxon>
        <taxon>Coccinellidae</taxon>
        <taxon>Epilachninae</taxon>
        <taxon>Epilachnini</taxon>
        <taxon>Henosepilachna</taxon>
    </lineage>
</organism>
<dbReference type="Proteomes" id="UP001431783">
    <property type="component" value="Unassembled WGS sequence"/>
</dbReference>